<gene>
    <name evidence="1" type="ORF">CARN6_1420</name>
</gene>
<accession>E6QL81</accession>
<comment type="caution">
    <text evidence="1">The sequence shown here is derived from an EMBL/GenBank/DDBJ whole genome shotgun (WGS) entry which is preliminary data.</text>
</comment>
<sequence length="135" mass="14723">MGIQDAPFHLLRHTAASWLVMEGGMPGIPGVSATVVRWGAAVEGTAQSIIDDAEGIERTGKPMNKVGEAETFLHEELKNGPRAAREIIELARQLGIVVETLERARDKRGIVTSKAGKDAGWMWHYPFALSCNHHV</sequence>
<evidence type="ECO:0000313" key="1">
    <source>
        <dbReference type="EMBL" id="CBI08001.1"/>
    </source>
</evidence>
<dbReference type="AlphaFoldDB" id="E6QL81"/>
<proteinExistence type="predicted"/>
<protein>
    <submittedName>
        <fullName evidence="1">Uncharacterized protein</fullName>
    </submittedName>
</protein>
<reference evidence="1" key="1">
    <citation type="submission" date="2009-10" db="EMBL/GenBank/DDBJ databases">
        <title>Diversity of trophic interactions inside an arsenic-rich microbial ecosystem.</title>
        <authorList>
            <person name="Bertin P.N."/>
            <person name="Heinrich-Salmeron A."/>
            <person name="Pelletier E."/>
            <person name="Goulhen-Chollet F."/>
            <person name="Arsene-Ploetze F."/>
            <person name="Gallien S."/>
            <person name="Calteau A."/>
            <person name="Vallenet D."/>
            <person name="Casiot C."/>
            <person name="Chane-Woon-Ming B."/>
            <person name="Giloteaux L."/>
            <person name="Barakat M."/>
            <person name="Bonnefoy V."/>
            <person name="Bruneel O."/>
            <person name="Chandler M."/>
            <person name="Cleiss J."/>
            <person name="Duran R."/>
            <person name="Elbaz-Poulichet F."/>
            <person name="Fonknechten N."/>
            <person name="Lauga B."/>
            <person name="Mornico D."/>
            <person name="Ortet P."/>
            <person name="Schaeffer C."/>
            <person name="Siguier P."/>
            <person name="Alexander Thil Smith A."/>
            <person name="Van Dorsselaer A."/>
            <person name="Weissenbach J."/>
            <person name="Medigue C."/>
            <person name="Le Paslier D."/>
        </authorList>
    </citation>
    <scope>NUCLEOTIDE SEQUENCE</scope>
</reference>
<dbReference type="EMBL" id="CABQ01000171">
    <property type="protein sequence ID" value="CBI08001.1"/>
    <property type="molecule type" value="Genomic_DNA"/>
</dbReference>
<name>E6QL81_9ZZZZ</name>
<organism evidence="1">
    <name type="scientific">mine drainage metagenome</name>
    <dbReference type="NCBI Taxonomy" id="410659"/>
    <lineage>
        <taxon>unclassified sequences</taxon>
        <taxon>metagenomes</taxon>
        <taxon>ecological metagenomes</taxon>
    </lineage>
</organism>